<dbReference type="SUPFAM" id="SSF55781">
    <property type="entry name" value="GAF domain-like"/>
    <property type="match status" value="1"/>
</dbReference>
<keyword evidence="1 4" id="KW-0378">Hydrolase</keyword>
<dbReference type="Gene3D" id="3.30.450.40">
    <property type="match status" value="1"/>
</dbReference>
<evidence type="ECO:0000259" key="2">
    <source>
        <dbReference type="PROSITE" id="PS50006"/>
    </source>
</evidence>
<dbReference type="InterPro" id="IPR036457">
    <property type="entry name" value="PPM-type-like_dom_sf"/>
</dbReference>
<dbReference type="Proteomes" id="UP000320496">
    <property type="component" value="Chromosome"/>
</dbReference>
<dbReference type="Gene3D" id="3.60.40.10">
    <property type="entry name" value="PPM-type phosphatase domain"/>
    <property type="match status" value="1"/>
</dbReference>
<protein>
    <submittedName>
        <fullName evidence="4">Phosphoserine phosphatase RsbU</fullName>
        <ecNumber evidence="4">3.1.3.3</ecNumber>
    </submittedName>
</protein>
<dbReference type="SMART" id="SM00065">
    <property type="entry name" value="GAF"/>
    <property type="match status" value="1"/>
</dbReference>
<dbReference type="KEGG" id="mri:Mal4_35650"/>
<dbReference type="Pfam" id="PF07228">
    <property type="entry name" value="SpoIIE"/>
    <property type="match status" value="1"/>
</dbReference>
<dbReference type="EMBL" id="CP036275">
    <property type="protein sequence ID" value="QDU39228.1"/>
    <property type="molecule type" value="Genomic_DNA"/>
</dbReference>
<dbReference type="PANTHER" id="PTHR43156:SF2">
    <property type="entry name" value="STAGE II SPORULATION PROTEIN E"/>
    <property type="match status" value="1"/>
</dbReference>
<reference evidence="4 5" key="1">
    <citation type="submission" date="2019-02" db="EMBL/GenBank/DDBJ databases">
        <title>Deep-cultivation of Planctomycetes and their phenomic and genomic characterization uncovers novel biology.</title>
        <authorList>
            <person name="Wiegand S."/>
            <person name="Jogler M."/>
            <person name="Boedeker C."/>
            <person name="Pinto D."/>
            <person name="Vollmers J."/>
            <person name="Rivas-Marin E."/>
            <person name="Kohn T."/>
            <person name="Peeters S.H."/>
            <person name="Heuer A."/>
            <person name="Rast P."/>
            <person name="Oberbeckmann S."/>
            <person name="Bunk B."/>
            <person name="Jeske O."/>
            <person name="Meyerdierks A."/>
            <person name="Storesund J.E."/>
            <person name="Kallscheuer N."/>
            <person name="Luecker S."/>
            <person name="Lage O.M."/>
            <person name="Pohl T."/>
            <person name="Merkel B.J."/>
            <person name="Hornburger P."/>
            <person name="Mueller R.-W."/>
            <person name="Bruemmer F."/>
            <person name="Labrenz M."/>
            <person name="Spormann A.M."/>
            <person name="Op den Camp H."/>
            <person name="Overmann J."/>
            <person name="Amann R."/>
            <person name="Jetten M.S.M."/>
            <person name="Mascher T."/>
            <person name="Medema M.H."/>
            <person name="Devos D.P."/>
            <person name="Kaster A.-K."/>
            <person name="Ovreas L."/>
            <person name="Rohde M."/>
            <person name="Galperin M.Y."/>
            <person name="Jogler C."/>
        </authorList>
    </citation>
    <scope>NUCLEOTIDE SEQUENCE [LARGE SCALE GENOMIC DNA]</scope>
    <source>
        <strain evidence="4 5">Mal4</strain>
    </source>
</reference>
<keyword evidence="5" id="KW-1185">Reference proteome</keyword>
<feature type="domain" description="FHA" evidence="2">
    <location>
        <begin position="22"/>
        <end position="71"/>
    </location>
</feature>
<dbReference type="SMART" id="SM00240">
    <property type="entry name" value="FHA"/>
    <property type="match status" value="1"/>
</dbReference>
<dbReference type="PROSITE" id="PS50006">
    <property type="entry name" value="FHA_DOMAIN"/>
    <property type="match status" value="1"/>
</dbReference>
<dbReference type="InterPro" id="IPR008984">
    <property type="entry name" value="SMAD_FHA_dom_sf"/>
</dbReference>
<dbReference type="RefSeq" id="WP_145370434.1">
    <property type="nucleotide sequence ID" value="NZ_CP036275.1"/>
</dbReference>
<name>A0A517Z9R3_9PLAN</name>
<evidence type="ECO:0000259" key="3">
    <source>
        <dbReference type="PROSITE" id="PS51746"/>
    </source>
</evidence>
<dbReference type="OrthoDB" id="247273at2"/>
<dbReference type="EC" id="3.1.3.3" evidence="4"/>
<dbReference type="Gene3D" id="2.60.200.20">
    <property type="match status" value="1"/>
</dbReference>
<organism evidence="4 5">
    <name type="scientific">Maioricimonas rarisocia</name>
    <dbReference type="NCBI Taxonomy" id="2528026"/>
    <lineage>
        <taxon>Bacteria</taxon>
        <taxon>Pseudomonadati</taxon>
        <taxon>Planctomycetota</taxon>
        <taxon>Planctomycetia</taxon>
        <taxon>Planctomycetales</taxon>
        <taxon>Planctomycetaceae</taxon>
        <taxon>Maioricimonas</taxon>
    </lineage>
</organism>
<dbReference type="AlphaFoldDB" id="A0A517Z9R3"/>
<sequence>MAKLVLLQGGEALPYELSRESTMLGRLPECDIQLQSNMVSRNHARVTIQGENVLIEDLGSGNGSYVNGKRITEPTPLTHGDRIKLGPILLRFEVDNPPAELDTSSSGILQTAPVGGVEITRDDSHSTIMGAVDNAEGFGLLDVQPQAKLKAVLEISRSLAGTLDMQTMLPRILDTLFDVFPHADRGCILLRDETSGEMIPRAVKHRRSDKDDSVKLSRTILSQVLENKKAILSADAASDERFQASESISALTIRSMMCAPMLSLSGEPMGIINIDTQNPISQFRKDDLDIMIAVAGQAALSFESARLLASYVEKQKQDSEMQIARNVQRSLLPEQMPDDIPGYSFFASYEAAQAVGGDYYDVIPLPDGVMCLAFGDVAGKGVPASLVMSRLSSVVRSTVDFVKKADEAVARINDHMCAKAIEGRFVTFVYIMLDTKNHRLSVVNAGHMSPMVFRPDGEIEEFPEDSVGIPLGVMEGFPFEMVERKIEPGETVVIYTDGVSEAMNFENELYGLPRLRDFVKSSTSEVGALGAAIREDVARHANGRPQNDDITLMVFGRDPA</sequence>
<dbReference type="InterPro" id="IPR001932">
    <property type="entry name" value="PPM-type_phosphatase-like_dom"/>
</dbReference>
<dbReference type="SUPFAM" id="SSF49879">
    <property type="entry name" value="SMAD/FHA domain"/>
    <property type="match status" value="1"/>
</dbReference>
<dbReference type="InterPro" id="IPR000253">
    <property type="entry name" value="FHA_dom"/>
</dbReference>
<dbReference type="InterPro" id="IPR003018">
    <property type="entry name" value="GAF"/>
</dbReference>
<evidence type="ECO:0000313" key="5">
    <source>
        <dbReference type="Proteomes" id="UP000320496"/>
    </source>
</evidence>
<feature type="domain" description="PPM-type phosphatase" evidence="3">
    <location>
        <begin position="342"/>
        <end position="557"/>
    </location>
</feature>
<dbReference type="SUPFAM" id="SSF81606">
    <property type="entry name" value="PP2C-like"/>
    <property type="match status" value="1"/>
</dbReference>
<evidence type="ECO:0000313" key="4">
    <source>
        <dbReference type="EMBL" id="QDU39228.1"/>
    </source>
</evidence>
<evidence type="ECO:0000256" key="1">
    <source>
        <dbReference type="ARBA" id="ARBA00022801"/>
    </source>
</evidence>
<dbReference type="Pfam" id="PF13185">
    <property type="entry name" value="GAF_2"/>
    <property type="match status" value="1"/>
</dbReference>
<dbReference type="InterPro" id="IPR052016">
    <property type="entry name" value="Bact_Sigma-Reg"/>
</dbReference>
<dbReference type="Pfam" id="PF00498">
    <property type="entry name" value="FHA"/>
    <property type="match status" value="1"/>
</dbReference>
<dbReference type="InterPro" id="IPR029016">
    <property type="entry name" value="GAF-like_dom_sf"/>
</dbReference>
<dbReference type="SMART" id="SM00331">
    <property type="entry name" value="PP2C_SIG"/>
    <property type="match status" value="1"/>
</dbReference>
<dbReference type="GO" id="GO:0016791">
    <property type="term" value="F:phosphatase activity"/>
    <property type="evidence" value="ECO:0007669"/>
    <property type="project" value="TreeGrafter"/>
</dbReference>
<dbReference type="PROSITE" id="PS51746">
    <property type="entry name" value="PPM_2"/>
    <property type="match status" value="1"/>
</dbReference>
<dbReference type="PANTHER" id="PTHR43156">
    <property type="entry name" value="STAGE II SPORULATION PROTEIN E-RELATED"/>
    <property type="match status" value="1"/>
</dbReference>
<accession>A0A517Z9R3</accession>
<proteinExistence type="predicted"/>
<gene>
    <name evidence="4" type="primary">rsbU_6</name>
    <name evidence="4" type="ORF">Mal4_35650</name>
</gene>
<dbReference type="CDD" id="cd00060">
    <property type="entry name" value="FHA"/>
    <property type="match status" value="1"/>
</dbReference>